<evidence type="ECO:0000313" key="7">
    <source>
        <dbReference type="Proteomes" id="UP001140510"/>
    </source>
</evidence>
<comment type="similarity">
    <text evidence="2">Belongs to the importin beta family.</text>
</comment>
<evidence type="ECO:0000259" key="5">
    <source>
        <dbReference type="PROSITE" id="PS50166"/>
    </source>
</evidence>
<evidence type="ECO:0000256" key="3">
    <source>
        <dbReference type="ARBA" id="ARBA00022448"/>
    </source>
</evidence>
<dbReference type="FunFam" id="1.25.10.10:FF:000362">
    <property type="entry name" value="Importin 11, putative"/>
    <property type="match status" value="1"/>
</dbReference>
<dbReference type="InterPro" id="IPR058669">
    <property type="entry name" value="TPR_IPO7/11-like"/>
</dbReference>
<dbReference type="SUPFAM" id="SSF48371">
    <property type="entry name" value="ARM repeat"/>
    <property type="match status" value="1"/>
</dbReference>
<dbReference type="Gene3D" id="1.25.10.10">
    <property type="entry name" value="Leucine-rich Repeat Variant"/>
    <property type="match status" value="1"/>
</dbReference>
<organism evidence="6 7">
    <name type="scientific">Didymella pomorum</name>
    <dbReference type="NCBI Taxonomy" id="749634"/>
    <lineage>
        <taxon>Eukaryota</taxon>
        <taxon>Fungi</taxon>
        <taxon>Dikarya</taxon>
        <taxon>Ascomycota</taxon>
        <taxon>Pezizomycotina</taxon>
        <taxon>Dothideomycetes</taxon>
        <taxon>Pleosporomycetidae</taxon>
        <taxon>Pleosporales</taxon>
        <taxon>Pleosporineae</taxon>
        <taxon>Didymellaceae</taxon>
        <taxon>Didymella</taxon>
    </lineage>
</organism>
<dbReference type="PANTHER" id="PTHR10997:SF7">
    <property type="entry name" value="IMPORTIN-11"/>
    <property type="match status" value="1"/>
</dbReference>
<comment type="caution">
    <text evidence="6">The sequence shown here is derived from an EMBL/GenBank/DDBJ whole genome shotgun (WGS) entry which is preliminary data.</text>
</comment>
<keyword evidence="4" id="KW-0539">Nucleus</keyword>
<proteinExistence type="inferred from homology"/>
<evidence type="ECO:0000256" key="2">
    <source>
        <dbReference type="ARBA" id="ARBA00007991"/>
    </source>
</evidence>
<name>A0A9W9CZI3_9PLEO</name>
<sequence>MNVEFGIEVPGEANPLTEGILYHVLRSASSSDMQQVQTGTKQLQEWERARGYYPLLQTVFLDKSLPLEVRYLAIIQLKNGIDKYWRKTATNAVTKEDKAAIRARLLESAVNEADQRLALQNALVVAKIVRFEFPNDWPELFQQLLQILRASTDPNAYRLQLPRALLVLLYIVKELSTGRLLRTRQSLQTVAPEIFNVLGTIYVNKVQTWQSFFRDGGEDEGGAMESIEHSLLAIKIIRRLLIAGYEFPGREKDVQEFWTLTRTHLGDFFQYVSAENSPLGESVQKLIEKHLMQLSKLHLNMALTHPAGFVLLPNSIPLVRDYWGLIARLGESWGSKSLDSVKIGTDGDAEDDDAPINERIGLKGLLLIRACVKMVFYPTQTFKYKQQQEKDERTQAVQAVKKEFLTDDLVREMISTLVTRFFVFRPSDLRMWEEEPDEWEKMEEGAEDWEFAIRPCAEKLFLDLAKNFKDLIVQPLLQVFYSVATPDNEDILFKDSVYTAIGLAADILHDQLDFDAFLENTLVPEAGKQKQGFNIIRRRIAIVISQWIAIKIAQEKKPIVYQIFQHLLDTSDPLNDQVVRVTAGRRFKDIADEWEFHADNFLPYAPTTLERLMALVQEVDLPDTKMALLNTISIIVERLEHHITPYANSIVSLLPPLWSQSGEEHLMKQAILTLLARLTNAMKADSRTFHVSFLPIIQSAIEPESETQVYLLEDALDLWASIVAQTPSAPEPTPQELLNLLPYLLPLYSMDNETLRKAIEITEAYLLLAPAAVLADDFRKPLLVALADLLGTLRPEANGILTHLVQCVIRGADGVGGEEAVRVLTQDLLSTGFFAKVLEGLHGAWTHHQSHGPLRELPSRAVDGVVETDYFTVLARIGLASPTVLLEALASVASEGLETQLDWLLEEWVSHVENIGDGPGKKLMTLVLTRLLETGQGWALGRLQSFMALWTDVLGELLDGMDDRSVDCLYWPPEPYNPTEPEAPEDVRKRDLLYSDPVHQINLVAFVREHVQQAVQASGGEQRFQEEWLSRVDKDVLKGFGELEKDLHTLPLDHIYGLMGLVEEEFILDVDYTLSLRELLAQVVKKHMDYYLCESSEQVE</sequence>
<feature type="domain" description="Importin N-terminal" evidence="5">
    <location>
        <begin position="39"/>
        <end position="111"/>
    </location>
</feature>
<dbReference type="InterPro" id="IPR011989">
    <property type="entry name" value="ARM-like"/>
</dbReference>
<gene>
    <name evidence="6" type="ORF">N0V91_010954</name>
</gene>
<dbReference type="GO" id="GO:0031267">
    <property type="term" value="F:small GTPase binding"/>
    <property type="evidence" value="ECO:0007669"/>
    <property type="project" value="InterPro"/>
</dbReference>
<dbReference type="Pfam" id="PF25758">
    <property type="entry name" value="TPR_IPO11"/>
    <property type="match status" value="1"/>
</dbReference>
<keyword evidence="7" id="KW-1185">Reference proteome</keyword>
<dbReference type="InterPro" id="IPR001494">
    <property type="entry name" value="Importin-beta_N"/>
</dbReference>
<dbReference type="PROSITE" id="PS50166">
    <property type="entry name" value="IMPORTIN_B_NT"/>
    <property type="match status" value="1"/>
</dbReference>
<evidence type="ECO:0000256" key="4">
    <source>
        <dbReference type="ARBA" id="ARBA00023242"/>
    </source>
</evidence>
<reference evidence="6" key="1">
    <citation type="submission" date="2022-10" db="EMBL/GenBank/DDBJ databases">
        <title>Tapping the CABI collections for fungal endophytes: first genome assemblies for Collariella, Neodidymelliopsis, Ascochyta clinopodiicola, Didymella pomorum, Didymosphaeria variabile, Neocosmospora piperis and Neocucurbitaria cava.</title>
        <authorList>
            <person name="Hill R."/>
        </authorList>
    </citation>
    <scope>NUCLEOTIDE SEQUENCE</scope>
    <source>
        <strain evidence="6">IMI 355091</strain>
    </source>
</reference>
<dbReference type="Proteomes" id="UP001140510">
    <property type="component" value="Unassembled WGS sequence"/>
</dbReference>
<evidence type="ECO:0000256" key="1">
    <source>
        <dbReference type="ARBA" id="ARBA00004123"/>
    </source>
</evidence>
<dbReference type="EMBL" id="JAPEVA010000165">
    <property type="protein sequence ID" value="KAJ4395278.1"/>
    <property type="molecule type" value="Genomic_DNA"/>
</dbReference>
<dbReference type="GO" id="GO:0005829">
    <property type="term" value="C:cytosol"/>
    <property type="evidence" value="ECO:0007669"/>
    <property type="project" value="TreeGrafter"/>
</dbReference>
<accession>A0A9W9CZI3</accession>
<dbReference type="SMART" id="SM00913">
    <property type="entry name" value="IBN_N"/>
    <property type="match status" value="1"/>
</dbReference>
<dbReference type="GO" id="GO:0005635">
    <property type="term" value="C:nuclear envelope"/>
    <property type="evidence" value="ECO:0007669"/>
    <property type="project" value="TreeGrafter"/>
</dbReference>
<dbReference type="InterPro" id="IPR016024">
    <property type="entry name" value="ARM-type_fold"/>
</dbReference>
<comment type="subcellular location">
    <subcellularLocation>
        <location evidence="1">Nucleus</location>
    </subcellularLocation>
</comment>
<keyword evidence="3" id="KW-0813">Transport</keyword>
<dbReference type="OrthoDB" id="361693at2759"/>
<protein>
    <recommendedName>
        <fullName evidence="5">Importin N-terminal domain-containing protein</fullName>
    </recommendedName>
</protein>
<dbReference type="GO" id="GO:0006606">
    <property type="term" value="P:protein import into nucleus"/>
    <property type="evidence" value="ECO:0007669"/>
    <property type="project" value="TreeGrafter"/>
</dbReference>
<dbReference type="AlphaFoldDB" id="A0A9W9CZI3"/>
<dbReference type="Pfam" id="PF03810">
    <property type="entry name" value="IBN_N"/>
    <property type="match status" value="1"/>
</dbReference>
<evidence type="ECO:0000313" key="6">
    <source>
        <dbReference type="EMBL" id="KAJ4395278.1"/>
    </source>
</evidence>
<dbReference type="PANTHER" id="PTHR10997">
    <property type="entry name" value="IMPORTIN-7, 8, 11"/>
    <property type="match status" value="1"/>
</dbReference>